<dbReference type="EC" id="2.3.1.181" evidence="6 7"/>
<keyword evidence="13" id="KW-1185">Reference proteome</keyword>
<dbReference type="CDD" id="cd16444">
    <property type="entry name" value="LipB"/>
    <property type="match status" value="1"/>
</dbReference>
<dbReference type="PANTHER" id="PTHR10993">
    <property type="entry name" value="OCTANOYLTRANSFERASE"/>
    <property type="match status" value="1"/>
</dbReference>
<organism evidence="12 13">
    <name type="scientific">Candidatus Nitrosoglobus terrae</name>
    <dbReference type="NCBI Taxonomy" id="1630141"/>
    <lineage>
        <taxon>Bacteria</taxon>
        <taxon>Pseudomonadati</taxon>
        <taxon>Pseudomonadota</taxon>
        <taxon>Gammaproteobacteria</taxon>
        <taxon>Chromatiales</taxon>
        <taxon>Chromatiaceae</taxon>
        <taxon>Candidatus Nitrosoglobus</taxon>
    </lineage>
</organism>
<protein>
    <recommendedName>
        <fullName evidence="6 7">Octanoyltransferase</fullName>
        <ecNumber evidence="6 7">2.3.1.181</ecNumber>
    </recommendedName>
    <alternativeName>
        <fullName evidence="6">Lipoate-protein ligase B</fullName>
    </alternativeName>
    <alternativeName>
        <fullName evidence="6">Lipoyl/octanoyl transferase</fullName>
    </alternativeName>
    <alternativeName>
        <fullName evidence="6">Octanoyl-[acyl-carrier-protein]-protein N-octanoyltransferase</fullName>
    </alternativeName>
</protein>
<comment type="subcellular location">
    <subcellularLocation>
        <location evidence="6">Cytoplasm</location>
    </subcellularLocation>
</comment>
<accession>A0A1Q2SLD1</accession>
<keyword evidence="4 6" id="KW-0012">Acyltransferase</keyword>
<dbReference type="EMBL" id="AP014836">
    <property type="protein sequence ID" value="BAW79932.1"/>
    <property type="molecule type" value="Genomic_DNA"/>
</dbReference>
<dbReference type="AlphaFoldDB" id="A0A1Q2SLD1"/>
<comment type="catalytic activity">
    <reaction evidence="6 7">
        <text>octanoyl-[ACP] + L-lysyl-[protein] = N(6)-octanoyl-L-lysyl-[protein] + holo-[ACP] + H(+)</text>
        <dbReference type="Rhea" id="RHEA:17665"/>
        <dbReference type="Rhea" id="RHEA-COMP:9636"/>
        <dbReference type="Rhea" id="RHEA-COMP:9685"/>
        <dbReference type="Rhea" id="RHEA-COMP:9752"/>
        <dbReference type="Rhea" id="RHEA-COMP:9928"/>
        <dbReference type="ChEBI" id="CHEBI:15378"/>
        <dbReference type="ChEBI" id="CHEBI:29969"/>
        <dbReference type="ChEBI" id="CHEBI:64479"/>
        <dbReference type="ChEBI" id="CHEBI:78463"/>
        <dbReference type="ChEBI" id="CHEBI:78809"/>
        <dbReference type="EC" id="2.3.1.181"/>
    </reaction>
</comment>
<proteinExistence type="inferred from homology"/>
<feature type="binding site" evidence="6 9">
    <location>
        <begin position="151"/>
        <end position="153"/>
    </location>
    <ligand>
        <name>substrate</name>
    </ligand>
</feature>
<dbReference type="NCBIfam" id="TIGR00214">
    <property type="entry name" value="lipB"/>
    <property type="match status" value="1"/>
</dbReference>
<comment type="miscellaneous">
    <text evidence="6">In the reaction, the free carboxyl group of octanoic acid is attached via an amide linkage to the epsilon-amino group of a specific lysine residue of lipoyl domains of lipoate-dependent enzymes.</text>
</comment>
<evidence type="ECO:0000256" key="3">
    <source>
        <dbReference type="ARBA" id="ARBA00022679"/>
    </source>
</evidence>
<dbReference type="RefSeq" id="WP_096526530.1">
    <property type="nucleotide sequence ID" value="NZ_AP014836.1"/>
</dbReference>
<evidence type="ECO:0000256" key="6">
    <source>
        <dbReference type="HAMAP-Rule" id="MF_00013"/>
    </source>
</evidence>
<keyword evidence="12" id="KW-0436">Ligase</keyword>
<feature type="domain" description="BPL/LPL catalytic" evidence="11">
    <location>
        <begin position="32"/>
        <end position="207"/>
    </location>
</feature>
<dbReference type="PROSITE" id="PS01313">
    <property type="entry name" value="LIPB"/>
    <property type="match status" value="1"/>
</dbReference>
<evidence type="ECO:0000256" key="5">
    <source>
        <dbReference type="ARBA" id="ARBA00024732"/>
    </source>
</evidence>
<dbReference type="PIRSF" id="PIRSF016262">
    <property type="entry name" value="LPLase"/>
    <property type="match status" value="1"/>
</dbReference>
<dbReference type="Pfam" id="PF21948">
    <property type="entry name" value="LplA-B_cat"/>
    <property type="match status" value="1"/>
</dbReference>
<dbReference type="Proteomes" id="UP000243679">
    <property type="component" value="Chromosome"/>
</dbReference>
<name>A0A1Q2SLD1_9GAMM</name>
<feature type="site" description="Lowers pKa of active site Cys" evidence="6 10">
    <location>
        <position position="135"/>
    </location>
</feature>
<feature type="binding site" evidence="6 9">
    <location>
        <begin position="71"/>
        <end position="78"/>
    </location>
    <ligand>
        <name>substrate</name>
    </ligand>
</feature>
<dbReference type="SUPFAM" id="SSF55681">
    <property type="entry name" value="Class II aaRS and biotin synthetases"/>
    <property type="match status" value="1"/>
</dbReference>
<evidence type="ECO:0000256" key="10">
    <source>
        <dbReference type="PIRSR" id="PIRSR016262-3"/>
    </source>
</evidence>
<sequence length="207" mass="23763">MPTDTLQIRQLNLQDYNVVWRAMQDFTTHRNQDTTDELWVVEHPPVFTLGLNGKESHLRDVRDIPVIHSDRGGQVTYHGLGQLIVYVLIDLRRRNLGIRQLVDILELSVIDLLQSFHIYGKRQAHAPGVYVLSRKIASIGLRVRRGCSYHGLSLNVAMDLSPFYRINPCGYPGMEVIDLRSLGVTVSLAAIWPLFFRYLKQRLECLV</sequence>
<gene>
    <name evidence="6" type="primary">lipB</name>
    <name evidence="12" type="ORF">TAO_0562</name>
</gene>
<dbReference type="GO" id="GO:0016874">
    <property type="term" value="F:ligase activity"/>
    <property type="evidence" value="ECO:0007669"/>
    <property type="project" value="UniProtKB-KW"/>
</dbReference>
<comment type="pathway">
    <text evidence="1 6 7">Protein modification; protein lipoylation via endogenous pathway; protein N(6)-(lipoyl)lysine from octanoyl-[acyl-carrier-protein]: step 1/2.</text>
</comment>
<keyword evidence="2 6" id="KW-0963">Cytoplasm</keyword>
<dbReference type="OrthoDB" id="9787061at2"/>
<evidence type="ECO:0000256" key="9">
    <source>
        <dbReference type="PIRSR" id="PIRSR016262-2"/>
    </source>
</evidence>
<dbReference type="GO" id="GO:0033819">
    <property type="term" value="F:lipoyl(octanoyl) transferase activity"/>
    <property type="evidence" value="ECO:0007669"/>
    <property type="project" value="UniProtKB-EC"/>
</dbReference>
<dbReference type="PANTHER" id="PTHR10993:SF7">
    <property type="entry name" value="LIPOYLTRANSFERASE 2, MITOCHONDRIAL-RELATED"/>
    <property type="match status" value="1"/>
</dbReference>
<evidence type="ECO:0000313" key="12">
    <source>
        <dbReference type="EMBL" id="BAW79932.1"/>
    </source>
</evidence>
<dbReference type="GO" id="GO:0009249">
    <property type="term" value="P:protein lipoylation"/>
    <property type="evidence" value="ECO:0007669"/>
    <property type="project" value="InterPro"/>
</dbReference>
<evidence type="ECO:0000256" key="4">
    <source>
        <dbReference type="ARBA" id="ARBA00023315"/>
    </source>
</evidence>
<dbReference type="GO" id="GO:0005737">
    <property type="term" value="C:cytoplasm"/>
    <property type="evidence" value="ECO:0007669"/>
    <property type="project" value="UniProtKB-SubCell"/>
</dbReference>
<dbReference type="InterPro" id="IPR000544">
    <property type="entry name" value="Octanoyltransferase"/>
</dbReference>
<evidence type="ECO:0000313" key="13">
    <source>
        <dbReference type="Proteomes" id="UP000243679"/>
    </source>
</evidence>
<dbReference type="UniPathway" id="UPA00538">
    <property type="reaction ID" value="UER00592"/>
</dbReference>
<keyword evidence="3 6" id="KW-0808">Transferase</keyword>
<dbReference type="InterPro" id="IPR045864">
    <property type="entry name" value="aa-tRNA-synth_II/BPL/LPL"/>
</dbReference>
<evidence type="ECO:0000259" key="11">
    <source>
        <dbReference type="PROSITE" id="PS51733"/>
    </source>
</evidence>
<evidence type="ECO:0000256" key="8">
    <source>
        <dbReference type="PIRSR" id="PIRSR016262-1"/>
    </source>
</evidence>
<dbReference type="KEGG" id="ntt:TAO_0562"/>
<dbReference type="HAMAP" id="MF_00013">
    <property type="entry name" value="LipB"/>
    <property type="match status" value="1"/>
</dbReference>
<dbReference type="InterPro" id="IPR020605">
    <property type="entry name" value="Octanoyltransferase_CS"/>
</dbReference>
<dbReference type="InterPro" id="IPR004143">
    <property type="entry name" value="BPL_LPL_catalytic"/>
</dbReference>
<reference evidence="12 13" key="1">
    <citation type="journal article" date="2017" name="ISME J.">
        <title>An acid-tolerant ammonia-oxidizing ?-proteobacterium from soil.</title>
        <authorList>
            <person name="Hayatsu M."/>
            <person name="Tago K."/>
            <person name="Uchiyama I."/>
            <person name="Toyoda A."/>
            <person name="Wang Y."/>
            <person name="Shimomura Y."/>
            <person name="Okubo T."/>
            <person name="Kurisu F."/>
            <person name="Hirono Y."/>
            <person name="Nonaka K."/>
            <person name="Akiyama H."/>
            <person name="Itoh T."/>
            <person name="Takami H."/>
        </authorList>
    </citation>
    <scope>NUCLEOTIDE SEQUENCE [LARGE SCALE GENOMIC DNA]</scope>
    <source>
        <strain evidence="12 13">TAO100</strain>
    </source>
</reference>
<comment type="function">
    <text evidence="5 6 7">Catalyzes the transfer of endogenously produced octanoic acid from octanoyl-acyl-carrier-protein onto the lipoyl domains of lipoate-dependent enzymes. Lipoyl-ACP can also act as a substrate although octanoyl-ACP is likely to be the physiological substrate.</text>
</comment>
<comment type="similarity">
    <text evidence="6 7">Belongs to the LipB family.</text>
</comment>
<dbReference type="NCBIfam" id="NF010922">
    <property type="entry name" value="PRK14342.1"/>
    <property type="match status" value="1"/>
</dbReference>
<dbReference type="FunFam" id="3.30.930.10:FF:000020">
    <property type="entry name" value="Octanoyltransferase"/>
    <property type="match status" value="1"/>
</dbReference>
<dbReference type="Gene3D" id="3.30.930.10">
    <property type="entry name" value="Bira Bifunctional Protein, Domain 2"/>
    <property type="match status" value="1"/>
</dbReference>
<feature type="active site" description="Acyl-thioester intermediate" evidence="6 8">
    <location>
        <position position="169"/>
    </location>
</feature>
<evidence type="ECO:0000256" key="1">
    <source>
        <dbReference type="ARBA" id="ARBA00004821"/>
    </source>
</evidence>
<evidence type="ECO:0000256" key="7">
    <source>
        <dbReference type="PIRNR" id="PIRNR016262"/>
    </source>
</evidence>
<dbReference type="PROSITE" id="PS51733">
    <property type="entry name" value="BPL_LPL_CATALYTIC"/>
    <property type="match status" value="1"/>
</dbReference>
<feature type="binding site" evidence="6 9">
    <location>
        <begin position="138"/>
        <end position="140"/>
    </location>
    <ligand>
        <name>substrate</name>
    </ligand>
</feature>
<evidence type="ECO:0000256" key="2">
    <source>
        <dbReference type="ARBA" id="ARBA00022490"/>
    </source>
</evidence>